<organism evidence="1 2">
    <name type="scientific">Snodgrassella alvi</name>
    <dbReference type="NCBI Taxonomy" id="1196083"/>
    <lineage>
        <taxon>Bacteria</taxon>
        <taxon>Pseudomonadati</taxon>
        <taxon>Pseudomonadota</taxon>
        <taxon>Betaproteobacteria</taxon>
        <taxon>Neisseriales</taxon>
        <taxon>Neisseriaceae</taxon>
        <taxon>Snodgrassella</taxon>
    </lineage>
</organism>
<proteinExistence type="predicted"/>
<evidence type="ECO:0008006" key="3">
    <source>
        <dbReference type="Google" id="ProtNLM"/>
    </source>
</evidence>
<dbReference type="RefSeq" id="WP_100136714.1">
    <property type="nucleotide sequence ID" value="NZ_MEIS01000055.1"/>
</dbReference>
<evidence type="ECO:0000313" key="2">
    <source>
        <dbReference type="Proteomes" id="UP000229434"/>
    </source>
</evidence>
<reference evidence="1 2" key="1">
    <citation type="journal article" date="2017" name="MBio">
        <title>Type VI secretion-mediated competition in the bee gut microbiome.</title>
        <authorList>
            <person name="Steele M.I."/>
            <person name="Kwong W.K."/>
            <person name="Powell J.E."/>
            <person name="Whiteley M."/>
            <person name="Moran N.A."/>
        </authorList>
    </citation>
    <scope>NUCLEOTIDE SEQUENCE [LARGE SCALE GENOMIC DNA]</scope>
    <source>
        <strain evidence="1 2">Nev3CBA3</strain>
    </source>
</reference>
<dbReference type="Proteomes" id="UP000229434">
    <property type="component" value="Unassembled WGS sequence"/>
</dbReference>
<protein>
    <recommendedName>
        <fullName evidence="3">Phage protein</fullName>
    </recommendedName>
</protein>
<name>A0A2N9Y0Q4_9NEIS</name>
<gene>
    <name evidence="1" type="ORF">BHC49_01715</name>
</gene>
<comment type="caution">
    <text evidence="1">The sequence shown here is derived from an EMBL/GenBank/DDBJ whole genome shotgun (WGS) entry which is preliminary data.</text>
</comment>
<dbReference type="EMBL" id="MEIS01000055">
    <property type="protein sequence ID" value="PIT58351.1"/>
    <property type="molecule type" value="Genomic_DNA"/>
</dbReference>
<dbReference type="AlphaFoldDB" id="A0A2N9Y0Q4"/>
<evidence type="ECO:0000313" key="1">
    <source>
        <dbReference type="EMBL" id="PIT58351.1"/>
    </source>
</evidence>
<sequence>MKKTGNLAAALRKYAACNGKKVRVGIFEKATYAKADGAPLHIAQVAYWNEYGAQVRVPEHQVTIYRLINEKTGDFRRNGRFIKQNKANFATTHTVPAHTINIPARPFFRATIRQNKARWMNGVPKLLEQNSASKALRLTGEMIKGDLVESINTWKDPPNSESTIAKKGSDAPLRDTMQMARAIGVEVSDDDES</sequence>
<accession>A0A2N9Y0Q4</accession>